<dbReference type="SMART" id="SM00360">
    <property type="entry name" value="RRM"/>
    <property type="match status" value="6"/>
</dbReference>
<dbReference type="PROSITE" id="PS50102">
    <property type="entry name" value="RRM"/>
    <property type="match status" value="5"/>
</dbReference>
<dbReference type="SUPFAM" id="SSF54928">
    <property type="entry name" value="RNA-binding domain, RBD"/>
    <property type="match status" value="4"/>
</dbReference>
<feature type="domain" description="RRM" evidence="8">
    <location>
        <begin position="537"/>
        <end position="609"/>
    </location>
</feature>
<feature type="domain" description="RRM" evidence="8">
    <location>
        <begin position="652"/>
        <end position="735"/>
    </location>
</feature>
<dbReference type="OrthoDB" id="439639at2759"/>
<dbReference type="FunFam" id="3.30.70.330:FF:000738">
    <property type="entry name" value="RNA-binding motif protein 19"/>
    <property type="match status" value="1"/>
</dbReference>
<dbReference type="AlphaFoldDB" id="A0A6A4VUA0"/>
<feature type="domain" description="RRM" evidence="8">
    <location>
        <begin position="2"/>
        <end position="79"/>
    </location>
</feature>
<comment type="subcellular location">
    <subcellularLocation>
        <location evidence="1">Nucleus</location>
    </subcellularLocation>
</comment>
<dbReference type="FunFam" id="3.30.70.330:FF:000277">
    <property type="entry name" value="RNA binding motif protein 19"/>
    <property type="match status" value="1"/>
</dbReference>
<feature type="compositionally biased region" description="Basic and acidic residues" evidence="7">
    <location>
        <begin position="119"/>
        <end position="134"/>
    </location>
</feature>
<feature type="compositionally biased region" description="Acidic residues" evidence="7">
    <location>
        <begin position="176"/>
        <end position="193"/>
    </location>
</feature>
<evidence type="ECO:0000313" key="9">
    <source>
        <dbReference type="EMBL" id="KAF0294352.1"/>
    </source>
</evidence>
<keyword evidence="3" id="KW-0677">Repeat</keyword>
<dbReference type="InterPro" id="IPR012677">
    <property type="entry name" value="Nucleotide-bd_a/b_plait_sf"/>
</dbReference>
<feature type="compositionally biased region" description="Basic and acidic residues" evidence="7">
    <location>
        <begin position="103"/>
        <end position="112"/>
    </location>
</feature>
<dbReference type="Pfam" id="PF00076">
    <property type="entry name" value="RRM_1"/>
    <property type="match status" value="5"/>
</dbReference>
<feature type="compositionally biased region" description="Basic and acidic residues" evidence="7">
    <location>
        <begin position="195"/>
        <end position="208"/>
    </location>
</feature>
<dbReference type="InterPro" id="IPR000504">
    <property type="entry name" value="RRM_dom"/>
</dbReference>
<sequence length="871" mass="96011">MSRIIVKNLPKKVTEETLRETFSAKGYVTDVQLKYTPDGKFRGFAFIGFKTAEQADAAIDFFNGTFIGATKATVEKCASLGSTDKPRAWSKYASGSSAHARLHSKDGAKDATFKGNKKKSPEDKKANTKNKFEEVASDPAFREFLAVHQSGPRATWTDDVGPAGATEDTQPPSADAGDDSGEDGGDSADEPEQQEGNKGEISDMDFLRSKIVKKATESDDDSSADSDSGIESKKSPSKDSKPKSAAVRKFDIKFTAKITGLAVNAKKKDIRQFLAPLKPKSIRLPPRTKGIAYIGLQTEKELKLALNKSRTFLNGRRLEVKKHEQRTAQADREAPWQEQQRQLADVEPVAETGRIYVRNLAYTVTEQELEELFAQYGQLTEVTLPVDRYSRKIKGFAFVTFVFPEKAQSAMEALDGSVFQGRMLHLLPAKPKHSLDQDGDEASTDFKARKERQLKKQASSSHNWNSLFLGANAVANLMAEKYGVAKSDVLDSRGEGSAAVRLALGETQLVSETRQFLEEQGVRLDAFSGPAAERSKTVILAKNLPAHTDPAQLREMFGRHGELGRVVLPPSGVTAVIEFFESSEARAAFSALAYTRFKNGPLYLEWAPAEALGEPKVKEQEQEAEEGGEKVKTAEDEEDGETADLGEPEDGATLFVKNINFDTTDDALKEHFAVCGPLHSAVVSRKKDSRRPEVWLSQGYGFVSYLRKKHAKRALKELQQVSLDGHALELKVSNRTTAPDPKTQRKAQDGGKQKSSKILVRNIPFQANKKEIIELFKTFGELNAVRLPQKMSGVGTGPHRGFAFVEFASRQDAKRAFKALCASTHLYGRRLVLEWAAADDDVETLRLKTAAHFSGADAPSKKRVKLDEEER</sequence>
<feature type="region of interest" description="Disordered" evidence="7">
    <location>
        <begin position="94"/>
        <end position="134"/>
    </location>
</feature>
<evidence type="ECO:0000256" key="7">
    <source>
        <dbReference type="SAM" id="MobiDB-lite"/>
    </source>
</evidence>
<feature type="region of interest" description="Disordered" evidence="7">
    <location>
        <begin position="148"/>
        <end position="246"/>
    </location>
</feature>
<comment type="similarity">
    <text evidence="2">Belongs to the RRM MRD1 family.</text>
</comment>
<dbReference type="Gene3D" id="3.30.70.330">
    <property type="match status" value="6"/>
</dbReference>
<feature type="domain" description="RRM" evidence="8">
    <location>
        <begin position="353"/>
        <end position="431"/>
    </location>
</feature>
<feature type="region of interest" description="Disordered" evidence="7">
    <location>
        <begin position="614"/>
        <end position="649"/>
    </location>
</feature>
<feature type="region of interest" description="Disordered" evidence="7">
    <location>
        <begin position="732"/>
        <end position="755"/>
    </location>
</feature>
<keyword evidence="4 6" id="KW-0694">RNA-binding</keyword>
<evidence type="ECO:0000256" key="5">
    <source>
        <dbReference type="ARBA" id="ARBA00023242"/>
    </source>
</evidence>
<evidence type="ECO:0000256" key="1">
    <source>
        <dbReference type="ARBA" id="ARBA00004123"/>
    </source>
</evidence>
<dbReference type="GO" id="GO:0005634">
    <property type="term" value="C:nucleus"/>
    <property type="evidence" value="ECO:0007669"/>
    <property type="project" value="UniProtKB-SubCell"/>
</dbReference>
<dbReference type="CDD" id="cd12318">
    <property type="entry name" value="RRM5_RBM19_like"/>
    <property type="match status" value="1"/>
</dbReference>
<feature type="compositionally biased region" description="Acidic residues" evidence="7">
    <location>
        <begin position="635"/>
        <end position="649"/>
    </location>
</feature>
<dbReference type="InterPro" id="IPR034423">
    <property type="entry name" value="RBM19_RRM5"/>
</dbReference>
<organism evidence="9 10">
    <name type="scientific">Amphibalanus amphitrite</name>
    <name type="common">Striped barnacle</name>
    <name type="synonym">Balanus amphitrite</name>
    <dbReference type="NCBI Taxonomy" id="1232801"/>
    <lineage>
        <taxon>Eukaryota</taxon>
        <taxon>Metazoa</taxon>
        <taxon>Ecdysozoa</taxon>
        <taxon>Arthropoda</taxon>
        <taxon>Crustacea</taxon>
        <taxon>Multicrustacea</taxon>
        <taxon>Cirripedia</taxon>
        <taxon>Thoracica</taxon>
        <taxon>Thoracicalcarea</taxon>
        <taxon>Balanomorpha</taxon>
        <taxon>Balanoidea</taxon>
        <taxon>Balanidae</taxon>
        <taxon>Amphibalaninae</taxon>
        <taxon>Amphibalanus</taxon>
    </lineage>
</organism>
<evidence type="ECO:0000259" key="8">
    <source>
        <dbReference type="PROSITE" id="PS50102"/>
    </source>
</evidence>
<dbReference type="Proteomes" id="UP000440578">
    <property type="component" value="Unassembled WGS sequence"/>
</dbReference>
<keyword evidence="5" id="KW-0539">Nucleus</keyword>
<dbReference type="PANTHER" id="PTHR48039">
    <property type="entry name" value="RNA-BINDING MOTIF PROTEIN 14B"/>
    <property type="match status" value="1"/>
</dbReference>
<feature type="domain" description="RRM" evidence="8">
    <location>
        <begin position="756"/>
        <end position="838"/>
    </location>
</feature>
<dbReference type="InterPro" id="IPR051945">
    <property type="entry name" value="RRM_MRD1_RNA_proc_ribogen"/>
</dbReference>
<dbReference type="InterPro" id="IPR034421">
    <property type="entry name" value="RBM19_RRM6"/>
</dbReference>
<dbReference type="CDD" id="cd12571">
    <property type="entry name" value="RRM6_RBM19"/>
    <property type="match status" value="1"/>
</dbReference>
<evidence type="ECO:0000256" key="4">
    <source>
        <dbReference type="ARBA" id="ARBA00022884"/>
    </source>
</evidence>
<protein>
    <submittedName>
        <fullName evidence="9">Putative RNA-binding protein 19</fullName>
    </submittedName>
</protein>
<dbReference type="PANTHER" id="PTHR48039:SF5">
    <property type="entry name" value="RNA-BINDING PROTEIN 28"/>
    <property type="match status" value="1"/>
</dbReference>
<evidence type="ECO:0000313" key="10">
    <source>
        <dbReference type="Proteomes" id="UP000440578"/>
    </source>
</evidence>
<keyword evidence="10" id="KW-1185">Reference proteome</keyword>
<comment type="caution">
    <text evidence="9">The sequence shown here is derived from an EMBL/GenBank/DDBJ whole genome shotgun (WGS) entry which is preliminary data.</text>
</comment>
<proteinExistence type="inferred from homology"/>
<dbReference type="GO" id="GO:0003729">
    <property type="term" value="F:mRNA binding"/>
    <property type="evidence" value="ECO:0007669"/>
    <property type="project" value="TreeGrafter"/>
</dbReference>
<name>A0A6A4VUA0_AMPAM</name>
<reference evidence="9 10" key="1">
    <citation type="submission" date="2019-07" db="EMBL/GenBank/DDBJ databases">
        <title>Draft genome assembly of a fouling barnacle, Amphibalanus amphitrite (Darwin, 1854): The first reference genome for Thecostraca.</title>
        <authorList>
            <person name="Kim W."/>
        </authorList>
    </citation>
    <scope>NUCLEOTIDE SEQUENCE [LARGE SCALE GENOMIC DNA]</scope>
    <source>
        <strain evidence="9">SNU_AA5</strain>
        <tissue evidence="9">Soma without cirri and trophi</tissue>
    </source>
</reference>
<accession>A0A6A4VUA0</accession>
<feature type="compositionally biased region" description="Basic and acidic residues" evidence="7">
    <location>
        <begin position="230"/>
        <end position="246"/>
    </location>
</feature>
<dbReference type="InterPro" id="IPR035979">
    <property type="entry name" value="RBD_domain_sf"/>
</dbReference>
<gene>
    <name evidence="9" type="primary">Rbm19</name>
    <name evidence="9" type="ORF">FJT64_007986</name>
</gene>
<evidence type="ECO:0000256" key="2">
    <source>
        <dbReference type="ARBA" id="ARBA00008033"/>
    </source>
</evidence>
<evidence type="ECO:0000256" key="6">
    <source>
        <dbReference type="PROSITE-ProRule" id="PRU00176"/>
    </source>
</evidence>
<feature type="compositionally biased region" description="Basic and acidic residues" evidence="7">
    <location>
        <begin position="742"/>
        <end position="752"/>
    </location>
</feature>
<evidence type="ECO:0000256" key="3">
    <source>
        <dbReference type="ARBA" id="ARBA00022737"/>
    </source>
</evidence>
<dbReference type="EMBL" id="VIIS01001693">
    <property type="protein sequence ID" value="KAF0294352.1"/>
    <property type="molecule type" value="Genomic_DNA"/>
</dbReference>
<feature type="compositionally biased region" description="Basic and acidic residues" evidence="7">
    <location>
        <begin position="614"/>
        <end position="634"/>
    </location>
</feature>